<feature type="transmembrane region" description="Helical" evidence="1">
    <location>
        <begin position="198"/>
        <end position="216"/>
    </location>
</feature>
<accession>E0S1E7</accession>
<proteinExistence type="predicted"/>
<evidence type="ECO:0000313" key="2">
    <source>
        <dbReference type="EMBL" id="ADL33622.1"/>
    </source>
</evidence>
<dbReference type="KEGG" id="bpb:bpr_I0880"/>
<keyword evidence="1" id="KW-0472">Membrane</keyword>
<dbReference type="Proteomes" id="UP000001299">
    <property type="component" value="Chromosome 1"/>
</dbReference>
<keyword evidence="1" id="KW-1133">Transmembrane helix</keyword>
<dbReference type="HOGENOM" id="CLU_1233147_0_0_9"/>
<evidence type="ECO:0000313" key="3">
    <source>
        <dbReference type="Proteomes" id="UP000001299"/>
    </source>
</evidence>
<keyword evidence="3" id="KW-1185">Reference proteome</keyword>
<sequence>MFNMHQVTYISYGEGTVDIVLDSSSLNEVSAPEFRFGDYSKVVTSCFTQKELDRISKGENAEIIFSFVVSDEAEDELMQGEYSSAIEENEAIFGNLNEGIYVDIDAVKSFDDGKDIPLSDISSDIDIQVDIPLYLINEDRSYYYLTNKMGKYELFEDSTPDADVLTVNTDTISSGLILYQDRMESLIDHSKKSATISLQYVLIAGIFCLIGLWFLVDHFHKNCA</sequence>
<protein>
    <submittedName>
        <fullName evidence="2">Uncharacterized protein</fullName>
    </submittedName>
</protein>
<gene>
    <name evidence="2" type="ordered locus">bpr_I0880</name>
</gene>
<reference evidence="2 3" key="1">
    <citation type="journal article" date="2010" name="PLoS ONE">
        <title>The glycobiome of the rumen bacterium Butyrivibrio proteoclasticus B316(T) highlights adaptation to a polysaccharide-rich environment.</title>
        <authorList>
            <person name="Kelly W.J."/>
            <person name="Leahy S.C."/>
            <person name="Altermann E."/>
            <person name="Yeoman C.J."/>
            <person name="Dunne J.C."/>
            <person name="Kong Z."/>
            <person name="Pacheco D.M."/>
            <person name="Li D."/>
            <person name="Noel S.J."/>
            <person name="Moon C.D."/>
            <person name="Cookson A.L."/>
            <person name="Attwood G.T."/>
        </authorList>
    </citation>
    <scope>NUCLEOTIDE SEQUENCE [LARGE SCALE GENOMIC DNA]</scope>
    <source>
        <strain evidence="3">ATCC 51982 / DSM 14932 / B316</strain>
    </source>
</reference>
<keyword evidence="1" id="KW-0812">Transmembrane</keyword>
<dbReference type="EMBL" id="CP001810">
    <property type="protein sequence ID" value="ADL33622.1"/>
    <property type="molecule type" value="Genomic_DNA"/>
</dbReference>
<organism evidence="2 3">
    <name type="scientific">Butyrivibrio proteoclasticus (strain ATCC 51982 / DSM 14932 / B316)</name>
    <name type="common">Clostridium proteoclasticum</name>
    <dbReference type="NCBI Taxonomy" id="515622"/>
    <lineage>
        <taxon>Bacteria</taxon>
        <taxon>Bacillati</taxon>
        <taxon>Bacillota</taxon>
        <taxon>Clostridia</taxon>
        <taxon>Lachnospirales</taxon>
        <taxon>Lachnospiraceae</taxon>
        <taxon>Butyrivibrio</taxon>
    </lineage>
</organism>
<name>E0S1E7_BUTPB</name>
<evidence type="ECO:0000256" key="1">
    <source>
        <dbReference type="SAM" id="Phobius"/>
    </source>
</evidence>
<dbReference type="STRING" id="515622.bpr_I0880"/>
<dbReference type="AlphaFoldDB" id="E0S1E7"/>
<dbReference type="eggNOG" id="ENOG503330H">
    <property type="taxonomic scope" value="Bacteria"/>
</dbReference>